<reference evidence="1 2" key="1">
    <citation type="journal article" date="2022" name="New Phytol.">
        <title>Ecological generalism drives hyperdiversity of secondary metabolite gene clusters in xylarialean endophytes.</title>
        <authorList>
            <person name="Franco M.E.E."/>
            <person name="Wisecaver J.H."/>
            <person name="Arnold A.E."/>
            <person name="Ju Y.M."/>
            <person name="Slot J.C."/>
            <person name="Ahrendt S."/>
            <person name="Moore L.P."/>
            <person name="Eastman K.E."/>
            <person name="Scott K."/>
            <person name="Konkel Z."/>
            <person name="Mondo S.J."/>
            <person name="Kuo A."/>
            <person name="Hayes R.D."/>
            <person name="Haridas S."/>
            <person name="Andreopoulos B."/>
            <person name="Riley R."/>
            <person name="LaButti K."/>
            <person name="Pangilinan J."/>
            <person name="Lipzen A."/>
            <person name="Amirebrahimi M."/>
            <person name="Yan J."/>
            <person name="Adam C."/>
            <person name="Keymanesh K."/>
            <person name="Ng V."/>
            <person name="Louie K."/>
            <person name="Northen T."/>
            <person name="Drula E."/>
            <person name="Henrissat B."/>
            <person name="Hsieh H.M."/>
            <person name="Youens-Clark K."/>
            <person name="Lutzoni F."/>
            <person name="Miadlikowska J."/>
            <person name="Eastwood D.C."/>
            <person name="Hamelin R.C."/>
            <person name="Grigoriev I.V."/>
            <person name="U'Ren J.M."/>
        </authorList>
    </citation>
    <scope>NUCLEOTIDE SEQUENCE [LARGE SCALE GENOMIC DNA]</scope>
    <source>
        <strain evidence="1 2">ER1909</strain>
    </source>
</reference>
<protein>
    <submittedName>
        <fullName evidence="1">HET-domain-containing protein</fullName>
    </submittedName>
</protein>
<organism evidence="1 2">
    <name type="scientific">Hypoxylon rubiginosum</name>
    <dbReference type="NCBI Taxonomy" id="110542"/>
    <lineage>
        <taxon>Eukaryota</taxon>
        <taxon>Fungi</taxon>
        <taxon>Dikarya</taxon>
        <taxon>Ascomycota</taxon>
        <taxon>Pezizomycotina</taxon>
        <taxon>Sordariomycetes</taxon>
        <taxon>Xylariomycetidae</taxon>
        <taxon>Xylariales</taxon>
        <taxon>Hypoxylaceae</taxon>
        <taxon>Hypoxylon</taxon>
    </lineage>
</organism>
<accession>A0ACC0DI65</accession>
<name>A0ACC0DI65_9PEZI</name>
<dbReference type="Proteomes" id="UP001497680">
    <property type="component" value="Unassembled WGS sequence"/>
</dbReference>
<sequence>MDANKVAPLTKCPTCGAESDEDLSEAWPSPRLLPRSPLVDWRVDWNSEELPALDGCCVVCATVVSVYFNARRDYRFRTRPALTRLLYRVTESSYLLGLLPVYHGCVIFQPFVNTPLSEQYEPCDKFIRSSSSPEAFELARRWLDTCRKRHQKCSIAPESFIPTRLVDIGPGVSDENPRLVLRAEVREDARFVALSHCWGDSQPLKTEKGNIESYLAGIPLGDLPATFKDAMEVTRVLGLRYIWIDSLCIIQDDRADWEREAAQMDKVYGNAELVLAASGAADACEGFLRDRDQADHHVGVASFTLDTKLGPVESRYRLVTERAHTEIMPLDDRGWAFQERLLARRYLAYNRHEMQWECREGAFCECTWTFTLPAGSWKYDLASTIEEETPSQLMSFWREDVLQGYVTKKLTVHSDKLVALSAIASRFHRKCGTYLAGLWEKDLVNGLLWYTEGDMPEAFYAPSWSWVSVQSPAIEFYMGSQGGTTTLVDVVEASTTPSTSNPFGPVSSGLIKLRGKIIDAPCWFVNGRGWGVEVGKKHEGTRTHKTWLDMPLVAYPIMDYATARKETSARRMYHTEGEPLGSTLTCTVWLLPLIFEKDRGFVHTLMLGPSPKHRGCFERLGYVLLYTEDLENLLAETPTSVISLV</sequence>
<gene>
    <name evidence="1" type="ORF">F4821DRAFT_224046</name>
</gene>
<comment type="caution">
    <text evidence="1">The sequence shown here is derived from an EMBL/GenBank/DDBJ whole genome shotgun (WGS) entry which is preliminary data.</text>
</comment>
<evidence type="ECO:0000313" key="2">
    <source>
        <dbReference type="Proteomes" id="UP001497680"/>
    </source>
</evidence>
<proteinExistence type="predicted"/>
<keyword evidence="2" id="KW-1185">Reference proteome</keyword>
<evidence type="ECO:0000313" key="1">
    <source>
        <dbReference type="EMBL" id="KAI6092460.1"/>
    </source>
</evidence>
<dbReference type="EMBL" id="MU394283">
    <property type="protein sequence ID" value="KAI6092460.1"/>
    <property type="molecule type" value="Genomic_DNA"/>
</dbReference>